<dbReference type="PANTHER" id="PTHR42987">
    <property type="entry name" value="PEPTIDASE S49"/>
    <property type="match status" value="1"/>
</dbReference>
<sequence>MRRHLLTGLLAAGVAVLLGVWTTPSPAAWDPLELFTPGEKVGVVEVTGLISSSTPILEQLKKFREDRSIRAIVLRVSSPGGAVAPSQEIMEEVIKTKKVKKVVASFGSMATSGGYYVACGADLIMASPGSATGSIGVIMQLANVEQLTKRLGLDFYSLKAGALKDMGSPFKPLTPEERAVFQSLLNNIHEQFIKDVAENRKLPIEKVRSLADGRVFTGQEAKALGLVDAMGNFNDAVERAGRLGGIKGRVEPVYPEKKGFSLLRLLLGQDVEKNLEFLTAPYPEPAFLPPWFR</sequence>
<dbReference type="Pfam" id="PF01343">
    <property type="entry name" value="Peptidase_S49"/>
    <property type="match status" value="1"/>
</dbReference>
<gene>
    <name evidence="6" type="primary">sppA</name>
    <name evidence="6" type="ORF">ENW96_09390</name>
</gene>
<reference evidence="6" key="1">
    <citation type="journal article" date="2020" name="mSystems">
        <title>Genome- and Community-Level Interaction Insights into Carbon Utilization and Element Cycling Functions of Hydrothermarchaeota in Hydrothermal Sediment.</title>
        <authorList>
            <person name="Zhou Z."/>
            <person name="Liu Y."/>
            <person name="Xu W."/>
            <person name="Pan J."/>
            <person name="Luo Z.H."/>
            <person name="Li M."/>
        </authorList>
    </citation>
    <scope>NUCLEOTIDE SEQUENCE [LARGE SCALE GENOMIC DNA]</scope>
    <source>
        <strain evidence="6">SpSt-897</strain>
    </source>
</reference>
<feature type="domain" description="Peptidase S49" evidence="5">
    <location>
        <begin position="96"/>
        <end position="243"/>
    </location>
</feature>
<dbReference type="GO" id="GO:0006508">
    <property type="term" value="P:proteolysis"/>
    <property type="evidence" value="ECO:0007669"/>
    <property type="project" value="UniProtKB-KW"/>
</dbReference>
<comment type="similarity">
    <text evidence="1">Belongs to the peptidase S49 family.</text>
</comment>
<dbReference type="CDD" id="cd07023">
    <property type="entry name" value="S49_Sppa_N_C"/>
    <property type="match status" value="1"/>
</dbReference>
<dbReference type="InterPro" id="IPR029045">
    <property type="entry name" value="ClpP/crotonase-like_dom_sf"/>
</dbReference>
<evidence type="ECO:0000313" key="6">
    <source>
        <dbReference type="EMBL" id="HGF34583.1"/>
    </source>
</evidence>
<dbReference type="SUPFAM" id="SSF52096">
    <property type="entry name" value="ClpP/crotonase"/>
    <property type="match status" value="1"/>
</dbReference>
<keyword evidence="2" id="KW-0645">Protease</keyword>
<keyword evidence="4" id="KW-0720">Serine protease</keyword>
<dbReference type="EMBL" id="DTMF01000229">
    <property type="protein sequence ID" value="HGF34583.1"/>
    <property type="molecule type" value="Genomic_DNA"/>
</dbReference>
<dbReference type="Gene3D" id="6.20.330.10">
    <property type="match status" value="1"/>
</dbReference>
<dbReference type="PANTHER" id="PTHR42987:SF7">
    <property type="entry name" value="SIGNAL PEPTIDE PEPTIDASE SPPA-RELATED"/>
    <property type="match status" value="1"/>
</dbReference>
<dbReference type="InterPro" id="IPR002142">
    <property type="entry name" value="Peptidase_S49"/>
</dbReference>
<evidence type="ECO:0000256" key="3">
    <source>
        <dbReference type="ARBA" id="ARBA00022801"/>
    </source>
</evidence>
<dbReference type="InterPro" id="IPR004635">
    <property type="entry name" value="Pept_S49_SppA"/>
</dbReference>
<dbReference type="AlphaFoldDB" id="A0A7C3UZF4"/>
<comment type="caution">
    <text evidence="6">The sequence shown here is derived from an EMBL/GenBank/DDBJ whole genome shotgun (WGS) entry which is preliminary data.</text>
</comment>
<protein>
    <submittedName>
        <fullName evidence="6">Signal peptide peptidase SppA</fullName>
    </submittedName>
</protein>
<evidence type="ECO:0000256" key="2">
    <source>
        <dbReference type="ARBA" id="ARBA00022670"/>
    </source>
</evidence>
<proteinExistence type="inferred from homology"/>
<organism evidence="6">
    <name type="scientific">Desulfobacca acetoxidans</name>
    <dbReference type="NCBI Taxonomy" id="60893"/>
    <lineage>
        <taxon>Bacteria</taxon>
        <taxon>Pseudomonadati</taxon>
        <taxon>Thermodesulfobacteriota</taxon>
        <taxon>Desulfobaccia</taxon>
        <taxon>Desulfobaccales</taxon>
        <taxon>Desulfobaccaceae</taxon>
        <taxon>Desulfobacca</taxon>
    </lineage>
</organism>
<dbReference type="NCBIfam" id="TIGR00706">
    <property type="entry name" value="SppA_dom"/>
    <property type="match status" value="1"/>
</dbReference>
<dbReference type="Gene3D" id="3.90.226.10">
    <property type="entry name" value="2-enoyl-CoA Hydratase, Chain A, domain 1"/>
    <property type="match status" value="1"/>
</dbReference>
<evidence type="ECO:0000259" key="5">
    <source>
        <dbReference type="Pfam" id="PF01343"/>
    </source>
</evidence>
<dbReference type="InterPro" id="IPR047272">
    <property type="entry name" value="S49_SppA_C"/>
</dbReference>
<accession>A0A7C3UZF4</accession>
<dbReference type="GO" id="GO:0008236">
    <property type="term" value="F:serine-type peptidase activity"/>
    <property type="evidence" value="ECO:0007669"/>
    <property type="project" value="UniProtKB-KW"/>
</dbReference>
<evidence type="ECO:0000256" key="1">
    <source>
        <dbReference type="ARBA" id="ARBA00008683"/>
    </source>
</evidence>
<evidence type="ECO:0000256" key="4">
    <source>
        <dbReference type="ARBA" id="ARBA00022825"/>
    </source>
</evidence>
<name>A0A7C3UZF4_9BACT</name>
<keyword evidence="3" id="KW-0378">Hydrolase</keyword>